<comment type="pathway">
    <text evidence="6">Glycolipid biosynthesis; lipid IV(A) biosynthesis; lipid IV(A) from (3R)-3-hydroxytetradecanoyl-[acyl-carrier-protein] and UDP-N-acetyl-alpha-D-glucosamine: step 1/6.</text>
</comment>
<evidence type="ECO:0000256" key="4">
    <source>
        <dbReference type="ARBA" id="ARBA00023098"/>
    </source>
</evidence>
<keyword evidence="1 6" id="KW-0444">Lipid biosynthesis</keyword>
<dbReference type="InterPro" id="IPR011004">
    <property type="entry name" value="Trimer_LpxA-like_sf"/>
</dbReference>
<keyword evidence="3 6" id="KW-0808">Transferase</keyword>
<comment type="caution">
    <text evidence="8">The sequence shown here is derived from an EMBL/GenBank/DDBJ whole genome shotgun (WGS) entry which is preliminary data.</text>
</comment>
<dbReference type="SUPFAM" id="SSF51161">
    <property type="entry name" value="Trimeric LpxA-like enzymes"/>
    <property type="match status" value="1"/>
</dbReference>
<evidence type="ECO:0000313" key="8">
    <source>
        <dbReference type="EMBL" id="HAR55977.1"/>
    </source>
</evidence>
<keyword evidence="6" id="KW-0677">Repeat</keyword>
<feature type="domain" description="UDP N-acetylglucosamine O-acyltransferase C-terminal" evidence="7">
    <location>
        <begin position="174"/>
        <end position="253"/>
    </location>
</feature>
<keyword evidence="2 6" id="KW-0441">Lipid A biosynthesis</keyword>
<dbReference type="PANTHER" id="PTHR43480">
    <property type="entry name" value="ACYL-[ACYL-CARRIER-PROTEIN]--UDP-N-ACETYLGLUCOSAMINE O-ACYLTRANSFERASE"/>
    <property type="match status" value="1"/>
</dbReference>
<dbReference type="Gene3D" id="2.160.10.10">
    <property type="entry name" value="Hexapeptide repeat proteins"/>
    <property type="match status" value="1"/>
</dbReference>
<dbReference type="NCBIfam" id="NF003657">
    <property type="entry name" value="PRK05289.1"/>
    <property type="match status" value="1"/>
</dbReference>
<dbReference type="PIRSF" id="PIRSF000456">
    <property type="entry name" value="UDP-GlcNAc_acltr"/>
    <property type="match status" value="1"/>
</dbReference>
<name>A0A348WN65_9GAMM</name>
<dbReference type="STRING" id="314276.OS145_07509"/>
<comment type="similarity">
    <text evidence="6">Belongs to the transferase hexapeptide repeat family. LpxA subfamily.</text>
</comment>
<dbReference type="InterPro" id="IPR010137">
    <property type="entry name" value="Lipid_A_LpxA"/>
</dbReference>
<dbReference type="GO" id="GO:0016020">
    <property type="term" value="C:membrane"/>
    <property type="evidence" value="ECO:0007669"/>
    <property type="project" value="GOC"/>
</dbReference>
<accession>A0A348WN65</accession>
<organism evidence="8 9">
    <name type="scientific">Idiomarina baltica</name>
    <dbReference type="NCBI Taxonomy" id="190892"/>
    <lineage>
        <taxon>Bacteria</taxon>
        <taxon>Pseudomonadati</taxon>
        <taxon>Pseudomonadota</taxon>
        <taxon>Gammaproteobacteria</taxon>
        <taxon>Alteromonadales</taxon>
        <taxon>Idiomarinaceae</taxon>
        <taxon>Idiomarina</taxon>
    </lineage>
</organism>
<comment type="subunit">
    <text evidence="6">Homotrimer.</text>
</comment>
<comment type="catalytic activity">
    <reaction evidence="6">
        <text>a (3R)-hydroxyacyl-[ACP] + UDP-N-acetyl-alpha-D-glucosamine = a UDP-3-O-[(3R)-3-hydroxyacyl]-N-acetyl-alpha-D-glucosamine + holo-[ACP]</text>
        <dbReference type="Rhea" id="RHEA:67812"/>
        <dbReference type="Rhea" id="RHEA-COMP:9685"/>
        <dbReference type="Rhea" id="RHEA-COMP:9945"/>
        <dbReference type="ChEBI" id="CHEBI:57705"/>
        <dbReference type="ChEBI" id="CHEBI:64479"/>
        <dbReference type="ChEBI" id="CHEBI:78827"/>
        <dbReference type="ChEBI" id="CHEBI:173225"/>
        <dbReference type="EC" id="2.3.1.129"/>
    </reaction>
</comment>
<dbReference type="Proteomes" id="UP000262878">
    <property type="component" value="Unassembled WGS sequence"/>
</dbReference>
<dbReference type="CDD" id="cd03351">
    <property type="entry name" value="LbH_UDP-GlcNAc_AT"/>
    <property type="match status" value="1"/>
</dbReference>
<evidence type="ECO:0000256" key="5">
    <source>
        <dbReference type="ARBA" id="ARBA00023315"/>
    </source>
</evidence>
<proteinExistence type="inferred from homology"/>
<sequence length="255" mass="28198">MIHETAIIDSSAKLGANVSVGPWTFIGPDVEIGDDCDIRSHVVIKGPTKIGARNTIYQFASVGEDCQDKKYAGEPTQLVIGDDNVIRESVTIHRGTVQDEGITRIGDRNLFMAYVHVAHDCIIGNDNIFANLVTLAGHVHVGDQVILGGLTGVHQFCHIGSHAFAAVNSIVVQDIPPFIMAQGHNARPRTINSEGLKRRQFSEHEIRNIRRAYKLLYRSSLTVDEALEQISALEEPKLDEFIEFVKRSQRGIIRP</sequence>
<dbReference type="InterPro" id="IPR029098">
    <property type="entry name" value="Acetyltransf_C"/>
</dbReference>
<evidence type="ECO:0000313" key="9">
    <source>
        <dbReference type="Proteomes" id="UP000262878"/>
    </source>
</evidence>
<evidence type="ECO:0000256" key="6">
    <source>
        <dbReference type="HAMAP-Rule" id="MF_00387"/>
    </source>
</evidence>
<dbReference type="InterPro" id="IPR037157">
    <property type="entry name" value="Acetyltransf_C_sf"/>
</dbReference>
<dbReference type="EMBL" id="DMUP01000094">
    <property type="protein sequence ID" value="HAR55977.1"/>
    <property type="molecule type" value="Genomic_DNA"/>
</dbReference>
<dbReference type="HAMAP" id="MF_00387">
    <property type="entry name" value="LpxA"/>
    <property type="match status" value="1"/>
</dbReference>
<gene>
    <name evidence="6" type="primary">lpxA</name>
    <name evidence="8" type="ORF">DCR58_04225</name>
</gene>
<dbReference type="EC" id="2.3.1.129" evidence="6"/>
<dbReference type="GO" id="GO:0008780">
    <property type="term" value="F:acyl-[acyl-carrier-protein]-UDP-N-acetylglucosamine O-acyltransferase activity"/>
    <property type="evidence" value="ECO:0007669"/>
    <property type="project" value="UniProtKB-UniRule"/>
</dbReference>
<keyword evidence="4 6" id="KW-0443">Lipid metabolism</keyword>
<comment type="subcellular location">
    <subcellularLocation>
        <location evidence="6">Cytoplasm</location>
    </subcellularLocation>
</comment>
<dbReference type="PANTHER" id="PTHR43480:SF1">
    <property type="entry name" value="ACYL-[ACYL-CARRIER-PROTEIN]--UDP-N-ACETYLGLUCOSAMINE O-ACYLTRANSFERASE, MITOCHONDRIAL-RELATED"/>
    <property type="match status" value="1"/>
</dbReference>
<evidence type="ECO:0000256" key="3">
    <source>
        <dbReference type="ARBA" id="ARBA00022679"/>
    </source>
</evidence>
<dbReference type="NCBIfam" id="TIGR01852">
    <property type="entry name" value="lipid_A_lpxA"/>
    <property type="match status" value="1"/>
</dbReference>
<dbReference type="AlphaFoldDB" id="A0A348WN65"/>
<comment type="function">
    <text evidence="6">Involved in the biosynthesis of lipid A, a phosphorylated glycolipid that anchors the lipopolysaccharide to the outer membrane of the cell.</text>
</comment>
<keyword evidence="6" id="KW-0963">Cytoplasm</keyword>
<dbReference type="UniPathway" id="UPA00359">
    <property type="reaction ID" value="UER00477"/>
</dbReference>
<protein>
    <recommendedName>
        <fullName evidence="6">Acyl-[acyl-carrier-protein]--UDP-N-acetylglucosamine O-acyltransferase</fullName>
        <shortName evidence="6">UDP-N-acetylglucosamine acyltransferase</shortName>
        <ecNumber evidence="6">2.3.1.129</ecNumber>
    </recommendedName>
</protein>
<dbReference type="Pfam" id="PF00132">
    <property type="entry name" value="Hexapep"/>
    <property type="match status" value="2"/>
</dbReference>
<evidence type="ECO:0000256" key="1">
    <source>
        <dbReference type="ARBA" id="ARBA00022516"/>
    </source>
</evidence>
<reference evidence="8 9" key="1">
    <citation type="journal article" date="2018" name="Nat. Biotechnol.">
        <title>A standardized bacterial taxonomy based on genome phylogeny substantially revises the tree of life.</title>
        <authorList>
            <person name="Parks D.H."/>
            <person name="Chuvochina M."/>
            <person name="Waite D.W."/>
            <person name="Rinke C."/>
            <person name="Skarshewski A."/>
            <person name="Chaumeil P.A."/>
            <person name="Hugenholtz P."/>
        </authorList>
    </citation>
    <scope>NUCLEOTIDE SEQUENCE [LARGE SCALE GENOMIC DNA]</scope>
    <source>
        <strain evidence="8">UBA9360</strain>
    </source>
</reference>
<evidence type="ECO:0000259" key="7">
    <source>
        <dbReference type="Pfam" id="PF13720"/>
    </source>
</evidence>
<dbReference type="GO" id="GO:0009245">
    <property type="term" value="P:lipid A biosynthetic process"/>
    <property type="evidence" value="ECO:0007669"/>
    <property type="project" value="UniProtKB-UniRule"/>
</dbReference>
<dbReference type="GO" id="GO:0005737">
    <property type="term" value="C:cytoplasm"/>
    <property type="evidence" value="ECO:0007669"/>
    <property type="project" value="UniProtKB-SubCell"/>
</dbReference>
<evidence type="ECO:0000256" key="2">
    <source>
        <dbReference type="ARBA" id="ARBA00022556"/>
    </source>
</evidence>
<dbReference type="InterPro" id="IPR001451">
    <property type="entry name" value="Hexapep"/>
</dbReference>
<dbReference type="Pfam" id="PF13720">
    <property type="entry name" value="Acetyltransf_11"/>
    <property type="match status" value="1"/>
</dbReference>
<dbReference type="RefSeq" id="WP_006956097.1">
    <property type="nucleotide sequence ID" value="NZ_DAIRLQ010000004.1"/>
</dbReference>
<keyword evidence="5 6" id="KW-0012">Acyltransferase</keyword>
<dbReference type="Gene3D" id="1.20.1180.10">
    <property type="entry name" value="Udp N-acetylglucosamine O-acyltransferase, C-terminal domain"/>
    <property type="match status" value="1"/>
</dbReference>